<evidence type="ECO:0000259" key="11">
    <source>
        <dbReference type="PROSITE" id="PS50835"/>
    </source>
</evidence>
<comment type="similarity">
    <text evidence="9">Belongs to the immunoglobulin superfamily. TIM family.</text>
</comment>
<feature type="domain" description="Ig-like" evidence="11">
    <location>
        <begin position="28"/>
        <end position="110"/>
    </location>
</feature>
<evidence type="ECO:0000313" key="13">
    <source>
        <dbReference type="Proteomes" id="UP000694545"/>
    </source>
</evidence>
<dbReference type="Gene3D" id="2.60.40.10">
    <property type="entry name" value="Immunoglobulins"/>
    <property type="match status" value="1"/>
</dbReference>
<evidence type="ECO:0000256" key="8">
    <source>
        <dbReference type="ARBA" id="ARBA00023319"/>
    </source>
</evidence>
<evidence type="ECO:0000256" key="4">
    <source>
        <dbReference type="ARBA" id="ARBA00022989"/>
    </source>
</evidence>
<dbReference type="Proteomes" id="UP000694545">
    <property type="component" value="Unplaced"/>
</dbReference>
<evidence type="ECO:0000256" key="1">
    <source>
        <dbReference type="ARBA" id="ARBA00004479"/>
    </source>
</evidence>
<dbReference type="InterPro" id="IPR003599">
    <property type="entry name" value="Ig_sub"/>
</dbReference>
<keyword evidence="3 10" id="KW-0732">Signal</keyword>
<evidence type="ECO:0000256" key="6">
    <source>
        <dbReference type="ARBA" id="ARBA00023157"/>
    </source>
</evidence>
<dbReference type="AlphaFoldDB" id="A0A8D2LBG9"/>
<proteinExistence type="inferred from homology"/>
<dbReference type="PROSITE" id="PS50835">
    <property type="entry name" value="IG_LIKE"/>
    <property type="match status" value="1"/>
</dbReference>
<dbReference type="PANTHER" id="PTHR46608:SF3">
    <property type="entry name" value="T-CELL IMMUNOGLOBULIN AND MUCIN DOMAIN-CONTAINING PROTEIN 4"/>
    <property type="match status" value="1"/>
</dbReference>
<evidence type="ECO:0000313" key="12">
    <source>
        <dbReference type="Ensembl" id="ENSVKKP00000019195.1"/>
    </source>
</evidence>
<keyword evidence="13" id="KW-1185">Reference proteome</keyword>
<keyword evidence="8" id="KW-0393">Immunoglobulin domain</keyword>
<dbReference type="InterPro" id="IPR013783">
    <property type="entry name" value="Ig-like_fold"/>
</dbReference>
<evidence type="ECO:0000256" key="5">
    <source>
        <dbReference type="ARBA" id="ARBA00023136"/>
    </source>
</evidence>
<name>A0A8D2LBG9_VARKO</name>
<dbReference type="InterPro" id="IPR007110">
    <property type="entry name" value="Ig-like_dom"/>
</dbReference>
<dbReference type="GO" id="GO:0060097">
    <property type="term" value="P:cytoskeletal rearrangement involved in phagocytosis, engulfment"/>
    <property type="evidence" value="ECO:0007669"/>
    <property type="project" value="TreeGrafter"/>
</dbReference>
<dbReference type="SUPFAM" id="SSF48726">
    <property type="entry name" value="Immunoglobulin"/>
    <property type="match status" value="1"/>
</dbReference>
<evidence type="ECO:0000256" key="7">
    <source>
        <dbReference type="ARBA" id="ARBA00023180"/>
    </source>
</evidence>
<feature type="chain" id="PRO_5034237669" description="Ig-like domain-containing protein" evidence="10">
    <location>
        <begin position="21"/>
        <end position="149"/>
    </location>
</feature>
<dbReference type="InterPro" id="IPR036179">
    <property type="entry name" value="Ig-like_dom_sf"/>
</dbReference>
<evidence type="ECO:0000256" key="3">
    <source>
        <dbReference type="ARBA" id="ARBA00022729"/>
    </source>
</evidence>
<dbReference type="InterPro" id="IPR013106">
    <property type="entry name" value="Ig_V-set"/>
</dbReference>
<evidence type="ECO:0000256" key="2">
    <source>
        <dbReference type="ARBA" id="ARBA00022692"/>
    </source>
</evidence>
<protein>
    <recommendedName>
        <fullName evidence="11">Ig-like domain-containing protein</fullName>
    </recommendedName>
</protein>
<dbReference type="Pfam" id="PF07686">
    <property type="entry name" value="V-set"/>
    <property type="match status" value="1"/>
</dbReference>
<dbReference type="SMART" id="SM00409">
    <property type="entry name" value="IG"/>
    <property type="match status" value="1"/>
</dbReference>
<accession>A0A8D2LBG9</accession>
<dbReference type="GO" id="GO:0001786">
    <property type="term" value="F:phosphatidylserine binding"/>
    <property type="evidence" value="ECO:0007669"/>
    <property type="project" value="TreeGrafter"/>
</dbReference>
<reference evidence="12" key="1">
    <citation type="submission" date="2025-08" db="UniProtKB">
        <authorList>
            <consortium name="Ensembl"/>
        </authorList>
    </citation>
    <scope>IDENTIFICATION</scope>
</reference>
<keyword evidence="2" id="KW-0812">Transmembrane</keyword>
<keyword evidence="4" id="KW-1133">Transmembrane helix</keyword>
<dbReference type="Ensembl" id="ENSVKKT00000019669.1">
    <property type="protein sequence ID" value="ENSVKKP00000019195.1"/>
    <property type="gene ID" value="ENSVKKG00000013046.1"/>
</dbReference>
<dbReference type="PANTHER" id="PTHR46608">
    <property type="entry name" value="T-CELL IMMUNOGLOBULIN AND MUCIN DOMAIN-CONTAINING PROTEIN 4"/>
    <property type="match status" value="1"/>
</dbReference>
<dbReference type="OMA" id="MCWGRGI"/>
<dbReference type="GO" id="GO:0016020">
    <property type="term" value="C:membrane"/>
    <property type="evidence" value="ECO:0007669"/>
    <property type="project" value="UniProtKB-SubCell"/>
</dbReference>
<dbReference type="GO" id="GO:0043277">
    <property type="term" value="P:apoptotic cell clearance"/>
    <property type="evidence" value="ECO:0007669"/>
    <property type="project" value="TreeGrafter"/>
</dbReference>
<comment type="subcellular location">
    <subcellularLocation>
        <location evidence="1">Membrane</location>
        <topology evidence="1">Single-pass type I membrane protein</topology>
    </subcellularLocation>
</comment>
<evidence type="ECO:0000256" key="9">
    <source>
        <dbReference type="ARBA" id="ARBA00038203"/>
    </source>
</evidence>
<sequence>LSSFLVTASSLFTALTSSAGSLVQGRLGQNITMPCQYSVEKHGTTSVCWGKGPCPVFRCSGEIVWIDEQQKIYGQSSKYHLLGNVSQGDISLTIVNVKDEDAGAYCCRVEIPGLFNDLKTDVKLVLQKGEQNTSILDISAHFICPMYLN</sequence>
<keyword evidence="5" id="KW-0472">Membrane</keyword>
<feature type="signal peptide" evidence="10">
    <location>
        <begin position="1"/>
        <end position="20"/>
    </location>
</feature>
<reference evidence="12" key="2">
    <citation type="submission" date="2025-09" db="UniProtKB">
        <authorList>
            <consortium name="Ensembl"/>
        </authorList>
    </citation>
    <scope>IDENTIFICATION</scope>
</reference>
<keyword evidence="6" id="KW-1015">Disulfide bond</keyword>
<evidence type="ECO:0000256" key="10">
    <source>
        <dbReference type="SAM" id="SignalP"/>
    </source>
</evidence>
<dbReference type="FunFam" id="2.60.40.10:FF:000774">
    <property type="entry name" value="Hepatitis A virus cellular receptor 1"/>
    <property type="match status" value="1"/>
</dbReference>
<organism evidence="12 13">
    <name type="scientific">Varanus komodoensis</name>
    <name type="common">Komodo dragon</name>
    <dbReference type="NCBI Taxonomy" id="61221"/>
    <lineage>
        <taxon>Eukaryota</taxon>
        <taxon>Metazoa</taxon>
        <taxon>Chordata</taxon>
        <taxon>Craniata</taxon>
        <taxon>Vertebrata</taxon>
        <taxon>Euteleostomi</taxon>
        <taxon>Lepidosauria</taxon>
        <taxon>Squamata</taxon>
        <taxon>Bifurcata</taxon>
        <taxon>Unidentata</taxon>
        <taxon>Episquamata</taxon>
        <taxon>Toxicofera</taxon>
        <taxon>Anguimorpha</taxon>
        <taxon>Paleoanguimorpha</taxon>
        <taxon>Varanoidea</taxon>
        <taxon>Varanidae</taxon>
        <taxon>Varanus</taxon>
    </lineage>
</organism>
<keyword evidence="7" id="KW-0325">Glycoprotein</keyword>